<accession>A0AAN9BDL1</accession>
<gene>
    <name evidence="2" type="ORF">V1264_018905</name>
</gene>
<dbReference type="AlphaFoldDB" id="A0AAN9BDL1"/>
<feature type="chain" id="PRO_5042826503" evidence="1">
    <location>
        <begin position="26"/>
        <end position="95"/>
    </location>
</feature>
<reference evidence="2 3" key="1">
    <citation type="submission" date="2024-02" db="EMBL/GenBank/DDBJ databases">
        <title>Chromosome-scale genome assembly of the rough periwinkle Littorina saxatilis.</title>
        <authorList>
            <person name="De Jode A."/>
            <person name="Faria R."/>
            <person name="Formenti G."/>
            <person name="Sims Y."/>
            <person name="Smith T.P."/>
            <person name="Tracey A."/>
            <person name="Wood J.M.D."/>
            <person name="Zagrodzka Z.B."/>
            <person name="Johannesson K."/>
            <person name="Butlin R.K."/>
            <person name="Leder E.H."/>
        </authorList>
    </citation>
    <scope>NUCLEOTIDE SEQUENCE [LARGE SCALE GENOMIC DNA]</scope>
    <source>
        <strain evidence="2">Snail1</strain>
        <tissue evidence="2">Muscle</tissue>
    </source>
</reference>
<comment type="caution">
    <text evidence="2">The sequence shown here is derived from an EMBL/GenBank/DDBJ whole genome shotgun (WGS) entry which is preliminary data.</text>
</comment>
<evidence type="ECO:0000256" key="1">
    <source>
        <dbReference type="SAM" id="SignalP"/>
    </source>
</evidence>
<keyword evidence="3" id="KW-1185">Reference proteome</keyword>
<sequence>MKNMTLVALALHLVALLLCLCHVTALPPGVECDPREMQSSCLLGCLNCWNTYGVEVYDMAACCRRCRLTNAYLIDNGPSSCSIEHVRSSWLKRFG</sequence>
<feature type="signal peptide" evidence="1">
    <location>
        <begin position="1"/>
        <end position="25"/>
    </location>
</feature>
<proteinExistence type="predicted"/>
<protein>
    <submittedName>
        <fullName evidence="2">Uncharacterized protein</fullName>
    </submittedName>
</protein>
<dbReference type="EMBL" id="JBAMIC010000008">
    <property type="protein sequence ID" value="KAK7104141.1"/>
    <property type="molecule type" value="Genomic_DNA"/>
</dbReference>
<dbReference type="Proteomes" id="UP001374579">
    <property type="component" value="Unassembled WGS sequence"/>
</dbReference>
<organism evidence="2 3">
    <name type="scientific">Littorina saxatilis</name>
    <dbReference type="NCBI Taxonomy" id="31220"/>
    <lineage>
        <taxon>Eukaryota</taxon>
        <taxon>Metazoa</taxon>
        <taxon>Spiralia</taxon>
        <taxon>Lophotrochozoa</taxon>
        <taxon>Mollusca</taxon>
        <taxon>Gastropoda</taxon>
        <taxon>Caenogastropoda</taxon>
        <taxon>Littorinimorpha</taxon>
        <taxon>Littorinoidea</taxon>
        <taxon>Littorinidae</taxon>
        <taxon>Littorina</taxon>
    </lineage>
</organism>
<name>A0AAN9BDL1_9CAEN</name>
<evidence type="ECO:0000313" key="2">
    <source>
        <dbReference type="EMBL" id="KAK7104141.1"/>
    </source>
</evidence>
<evidence type="ECO:0000313" key="3">
    <source>
        <dbReference type="Proteomes" id="UP001374579"/>
    </source>
</evidence>
<keyword evidence="1" id="KW-0732">Signal</keyword>